<dbReference type="Pfam" id="PF13585">
    <property type="entry name" value="CHU_C"/>
    <property type="match status" value="1"/>
</dbReference>
<dbReference type="EMBL" id="SBII01000009">
    <property type="protein sequence ID" value="RWW98744.1"/>
    <property type="molecule type" value="Genomic_DNA"/>
</dbReference>
<dbReference type="InterPro" id="IPR049804">
    <property type="entry name" value="Choice_anch_L"/>
</dbReference>
<sequence>MLFIFISTPYCVSLSIMKTRFTFFLALFFLAFTQSLLAQYVQVNDTYTAQQLVDALVDGSCAQISNITFKGAPNRKSSGYFTNGGSTFPFSNGIVLSSGYAASVTGPNDSLLSEGGTEWLGDNDLETALNVSNTINATILEFDFVPFTDKISFDYIFASEQYLTSINSQNQCNYTDGFAFLIKEVSGSAPYKNLAVVPGTNIPVKVNTVRGEGVCPSANEQYFGGFSGPNHPINFNGQTIALKAETDVNAGSLYHIKLVVADQGNNLYDSAIFLGGGSFRNTTDLGPDRLLATKNPLCPNETITLDATTMNASGYQWSKNGAELPGKTAPLYTVTSEGEYTVAIKITATCFSKGKIKIEYASLPPSQTYTLLQCDENNDGITNFNLNLATEIITNNNTAFTVQYFVDSTDANLNINPIVNTTAFQNITLNQQISARVTNQYGCFAISTLTLLTSANGLTNPDPQAKCDEDGIEDGLTSFDLTISNAQILQNLPANLQLRYFTSGADALASINPISTPENFINTAAYNQTIYGRIYNGSDCYSIIKLNLIVYTFGNGFKNEDVILCEDNIITLDAGAGFTSYSWNTVPIQNTQTININQPGSYTITAVNSNGCKGSKTFTVLPSAPATGAIIDIDDFRGNNNSITITPQGIGKYEFSIDGKNYQNENVFKDLITGKYTIYINDKNGCGNYSEVIYILDYQKFFTPNNDNINDVWRIPYLSLLPKSEVLIFDRYGKLLTGFKGTGPGWDGTYNGRPLPATDYWFVIHLETGRTIKGHFSLLR</sequence>
<dbReference type="Gene3D" id="2.60.40.10">
    <property type="entry name" value="Immunoglobulins"/>
    <property type="match status" value="1"/>
</dbReference>
<dbReference type="AlphaFoldDB" id="A0A444H643"/>
<name>A0A444H643_9FLAO</name>
<dbReference type="NCBIfam" id="NF038133">
    <property type="entry name" value="choice_anch_L"/>
    <property type="match status" value="1"/>
</dbReference>
<organism evidence="1 2">
    <name type="scientific">Flavobacterium cerinum</name>
    <dbReference type="NCBI Taxonomy" id="2502784"/>
    <lineage>
        <taxon>Bacteria</taxon>
        <taxon>Pseudomonadati</taxon>
        <taxon>Bacteroidota</taxon>
        <taxon>Flavobacteriia</taxon>
        <taxon>Flavobacteriales</taxon>
        <taxon>Flavobacteriaceae</taxon>
        <taxon>Flavobacterium</taxon>
    </lineage>
</organism>
<keyword evidence="2" id="KW-1185">Reference proteome</keyword>
<evidence type="ECO:0000313" key="1">
    <source>
        <dbReference type="EMBL" id="RWW98744.1"/>
    </source>
</evidence>
<dbReference type="InterPro" id="IPR026341">
    <property type="entry name" value="T9SS_type_B"/>
</dbReference>
<comment type="caution">
    <text evidence="1">The sequence shown here is derived from an EMBL/GenBank/DDBJ whole genome shotgun (WGS) entry which is preliminary data.</text>
</comment>
<gene>
    <name evidence="1" type="ORF">EPI11_12505</name>
</gene>
<reference evidence="1 2" key="1">
    <citation type="submission" date="2019-01" db="EMBL/GenBank/DDBJ databases">
        <title>Flavobacterium sp. nov.,isolated from freshwater.</title>
        <authorList>
            <person name="Zhang R."/>
            <person name="Du Z.-J."/>
        </authorList>
    </citation>
    <scope>NUCLEOTIDE SEQUENCE [LARGE SCALE GENOMIC DNA]</scope>
    <source>
        <strain evidence="1 2">1E403</strain>
    </source>
</reference>
<dbReference type="OrthoDB" id="9765926at2"/>
<dbReference type="NCBIfam" id="TIGR04131">
    <property type="entry name" value="Bac_Flav_CTERM"/>
    <property type="match status" value="1"/>
</dbReference>
<proteinExistence type="predicted"/>
<protein>
    <submittedName>
        <fullName evidence="1">T9SS type B sorting domain-containing protein</fullName>
    </submittedName>
</protein>
<accession>A0A444H643</accession>
<dbReference type="Proteomes" id="UP000287527">
    <property type="component" value="Unassembled WGS sequence"/>
</dbReference>
<evidence type="ECO:0000313" key="2">
    <source>
        <dbReference type="Proteomes" id="UP000287527"/>
    </source>
</evidence>
<dbReference type="InterPro" id="IPR013783">
    <property type="entry name" value="Ig-like_fold"/>
</dbReference>